<feature type="chain" id="PRO_5013133148" description="Lysozyme inhibitor LprI-like N-terminal domain-containing protein" evidence="1">
    <location>
        <begin position="22"/>
        <end position="131"/>
    </location>
</feature>
<dbReference type="AlphaFoldDB" id="A0A1M5X2J2"/>
<organism evidence="3 4">
    <name type="scientific">Vibrio aerogenes CECT 7868</name>
    <dbReference type="NCBI Taxonomy" id="1216006"/>
    <lineage>
        <taxon>Bacteria</taxon>
        <taxon>Pseudomonadati</taxon>
        <taxon>Pseudomonadota</taxon>
        <taxon>Gammaproteobacteria</taxon>
        <taxon>Vibrionales</taxon>
        <taxon>Vibrionaceae</taxon>
        <taxon>Vibrio</taxon>
    </lineage>
</organism>
<reference evidence="3 4" key="1">
    <citation type="submission" date="2016-11" db="EMBL/GenBank/DDBJ databases">
        <authorList>
            <person name="Jaros S."/>
            <person name="Januszkiewicz K."/>
            <person name="Wedrychowicz H."/>
        </authorList>
    </citation>
    <scope>NUCLEOTIDE SEQUENCE [LARGE SCALE GENOMIC DNA]</scope>
    <source>
        <strain evidence="3 4">CECT 7868</strain>
    </source>
</reference>
<sequence length="131" mass="15045">MRRLSVLGLVLTIACPGSLWAKSEFDVMYDACINESGPINNSVVYMCSERASQQAKDEINRRYVSVYAKLKKQGKEEADKLENAQKGWLKYRNNYCELKGLYVGSPMYAYCPMRMNISRALELRTLDENIQ</sequence>
<keyword evidence="4" id="KW-1185">Reference proteome</keyword>
<dbReference type="InterPro" id="IPR009739">
    <property type="entry name" value="LprI-like_N"/>
</dbReference>
<protein>
    <recommendedName>
        <fullName evidence="2">Lysozyme inhibitor LprI-like N-terminal domain-containing protein</fullName>
    </recommendedName>
</protein>
<dbReference type="Gene3D" id="1.20.1270.180">
    <property type="match status" value="1"/>
</dbReference>
<evidence type="ECO:0000256" key="1">
    <source>
        <dbReference type="SAM" id="SignalP"/>
    </source>
</evidence>
<accession>A0A1M5X2J2</accession>
<feature type="signal peptide" evidence="1">
    <location>
        <begin position="1"/>
        <end position="21"/>
    </location>
</feature>
<gene>
    <name evidence="3" type="ORF">VA7868_00946</name>
</gene>
<proteinExistence type="predicted"/>
<dbReference type="STRING" id="1216006.VA7868_00946"/>
<evidence type="ECO:0000313" key="3">
    <source>
        <dbReference type="EMBL" id="SHH94009.1"/>
    </source>
</evidence>
<evidence type="ECO:0000313" key="4">
    <source>
        <dbReference type="Proteomes" id="UP000184608"/>
    </source>
</evidence>
<evidence type="ECO:0000259" key="2">
    <source>
        <dbReference type="Pfam" id="PF07007"/>
    </source>
</evidence>
<dbReference type="Pfam" id="PF07007">
    <property type="entry name" value="LprI"/>
    <property type="match status" value="1"/>
</dbReference>
<feature type="domain" description="Lysozyme inhibitor LprI-like N-terminal" evidence="2">
    <location>
        <begin position="44"/>
        <end position="123"/>
    </location>
</feature>
<keyword evidence="1" id="KW-0732">Signal</keyword>
<dbReference type="EMBL" id="FQXZ01000008">
    <property type="protein sequence ID" value="SHH94009.1"/>
    <property type="molecule type" value="Genomic_DNA"/>
</dbReference>
<name>A0A1M5X2J2_9VIBR</name>
<dbReference type="RefSeq" id="WP_073602718.1">
    <property type="nucleotide sequence ID" value="NZ_FQXZ01000008.1"/>
</dbReference>
<dbReference type="Proteomes" id="UP000184608">
    <property type="component" value="Unassembled WGS sequence"/>
</dbReference>
<dbReference type="PROSITE" id="PS51257">
    <property type="entry name" value="PROKAR_LIPOPROTEIN"/>
    <property type="match status" value="1"/>
</dbReference>